<evidence type="ECO:0000313" key="8">
    <source>
        <dbReference type="Proteomes" id="UP000177159"/>
    </source>
</evidence>
<keyword evidence="5 6" id="KW-0472">Membrane</keyword>
<sequence length="423" mass="47242">MSLDIRKILGKHSTRVIRNTFFLTSSEIAIKIVGFLWVIFLARQLSLEHYGRYTLVNAFVALFAILPDLGVGLIAIREIAKDKKRSTLILSNTFFINAMLGIATFTGLLILSKILNYPKDIQVLVIIAGLSLLLSSLRSSVVIYFEAHEKMLYTAILNAFNTIVMITGGLIAFLVFDSLVSIFQGMLIGITISFFVSWFVLSKHVILRLHIDKNIVKKLLLAGLPLGLAALSYMIYTRIDSIILHKLLGEQAVGQYNAATPFVFALIQLLNVPFAVAIYPALSEAFREDRGRFIRGIKKSLLYVASWSFPLAFIISFLAPMIIPLVFGVKYVSATPILQVLIFFVPFASLSALLYKMLIITNRQNLYFFISLVGVGLNLILNLIFIPRYLVIGAAYASVATQFILVIIYGIVVVKTLRVYKKI</sequence>
<comment type="subcellular location">
    <subcellularLocation>
        <location evidence="1">Cell membrane</location>
        <topology evidence="1">Multi-pass membrane protein</topology>
    </subcellularLocation>
</comment>
<dbReference type="AlphaFoldDB" id="A0A1F7GWH8"/>
<feature type="transmembrane region" description="Helical" evidence="6">
    <location>
        <begin position="302"/>
        <end position="327"/>
    </location>
</feature>
<dbReference type="EMBL" id="MFZM01000024">
    <property type="protein sequence ID" value="OGK23233.1"/>
    <property type="molecule type" value="Genomic_DNA"/>
</dbReference>
<feature type="transmembrane region" description="Helical" evidence="6">
    <location>
        <begin position="21"/>
        <end position="42"/>
    </location>
</feature>
<reference evidence="7 8" key="1">
    <citation type="journal article" date="2016" name="Nat. Commun.">
        <title>Thousands of microbial genomes shed light on interconnected biogeochemical processes in an aquifer system.</title>
        <authorList>
            <person name="Anantharaman K."/>
            <person name="Brown C.T."/>
            <person name="Hug L.A."/>
            <person name="Sharon I."/>
            <person name="Castelle C.J."/>
            <person name="Probst A.J."/>
            <person name="Thomas B.C."/>
            <person name="Singh A."/>
            <person name="Wilkins M.J."/>
            <person name="Karaoz U."/>
            <person name="Brodie E.L."/>
            <person name="Williams K.H."/>
            <person name="Hubbard S.S."/>
            <person name="Banfield J.F."/>
        </authorList>
    </citation>
    <scope>NUCLEOTIDE SEQUENCE [LARGE SCALE GENOMIC DNA]</scope>
</reference>
<feature type="transmembrane region" description="Helical" evidence="6">
    <location>
        <begin position="219"/>
        <end position="239"/>
    </location>
</feature>
<name>A0A1F7GWH8_9BACT</name>
<evidence type="ECO:0000256" key="5">
    <source>
        <dbReference type="ARBA" id="ARBA00023136"/>
    </source>
</evidence>
<keyword evidence="2" id="KW-1003">Cell membrane</keyword>
<dbReference type="CDD" id="cd13128">
    <property type="entry name" value="MATE_Wzx_like"/>
    <property type="match status" value="1"/>
</dbReference>
<comment type="caution">
    <text evidence="7">The sequence shown here is derived from an EMBL/GenBank/DDBJ whole genome shotgun (WGS) entry which is preliminary data.</text>
</comment>
<dbReference type="InterPro" id="IPR002797">
    <property type="entry name" value="Polysacc_synth"/>
</dbReference>
<feature type="transmembrane region" description="Helical" evidence="6">
    <location>
        <begin position="333"/>
        <end position="354"/>
    </location>
</feature>
<keyword evidence="3 6" id="KW-0812">Transmembrane</keyword>
<protein>
    <submittedName>
        <fullName evidence="7">Uncharacterized protein</fullName>
    </submittedName>
</protein>
<accession>A0A1F7GWH8</accession>
<feature type="transmembrane region" description="Helical" evidence="6">
    <location>
        <begin position="152"/>
        <end position="176"/>
    </location>
</feature>
<feature type="transmembrane region" description="Helical" evidence="6">
    <location>
        <begin position="123"/>
        <end position="145"/>
    </location>
</feature>
<dbReference type="Pfam" id="PF01943">
    <property type="entry name" value="Polysacc_synt"/>
    <property type="match status" value="1"/>
</dbReference>
<dbReference type="Proteomes" id="UP000177159">
    <property type="component" value="Unassembled WGS sequence"/>
</dbReference>
<evidence type="ECO:0000256" key="1">
    <source>
        <dbReference type="ARBA" id="ARBA00004651"/>
    </source>
</evidence>
<dbReference type="PANTHER" id="PTHR30250:SF11">
    <property type="entry name" value="O-ANTIGEN TRANSPORTER-RELATED"/>
    <property type="match status" value="1"/>
</dbReference>
<feature type="transmembrane region" description="Helical" evidence="6">
    <location>
        <begin position="182"/>
        <end position="207"/>
    </location>
</feature>
<feature type="transmembrane region" description="Helical" evidence="6">
    <location>
        <begin position="88"/>
        <end position="111"/>
    </location>
</feature>
<keyword evidence="4 6" id="KW-1133">Transmembrane helix</keyword>
<dbReference type="InterPro" id="IPR050833">
    <property type="entry name" value="Poly_Biosynth_Transport"/>
</dbReference>
<feature type="transmembrane region" description="Helical" evidence="6">
    <location>
        <begin position="54"/>
        <end position="76"/>
    </location>
</feature>
<evidence type="ECO:0000313" key="7">
    <source>
        <dbReference type="EMBL" id="OGK23233.1"/>
    </source>
</evidence>
<gene>
    <name evidence="7" type="ORF">A3C24_01075</name>
</gene>
<dbReference type="GO" id="GO:0005886">
    <property type="term" value="C:plasma membrane"/>
    <property type="evidence" value="ECO:0007669"/>
    <property type="project" value="UniProtKB-SubCell"/>
</dbReference>
<evidence type="ECO:0000256" key="4">
    <source>
        <dbReference type="ARBA" id="ARBA00022989"/>
    </source>
</evidence>
<feature type="transmembrane region" description="Helical" evidence="6">
    <location>
        <begin position="392"/>
        <end position="414"/>
    </location>
</feature>
<organism evidence="7 8">
    <name type="scientific">Candidatus Roizmanbacteria bacterium RIFCSPHIGHO2_02_FULL_37_24</name>
    <dbReference type="NCBI Taxonomy" id="1802037"/>
    <lineage>
        <taxon>Bacteria</taxon>
        <taxon>Candidatus Roizmaniibacteriota</taxon>
    </lineage>
</organism>
<proteinExistence type="predicted"/>
<evidence type="ECO:0000256" key="6">
    <source>
        <dbReference type="SAM" id="Phobius"/>
    </source>
</evidence>
<feature type="transmembrane region" description="Helical" evidence="6">
    <location>
        <begin position="366"/>
        <end position="386"/>
    </location>
</feature>
<evidence type="ECO:0000256" key="3">
    <source>
        <dbReference type="ARBA" id="ARBA00022692"/>
    </source>
</evidence>
<evidence type="ECO:0000256" key="2">
    <source>
        <dbReference type="ARBA" id="ARBA00022475"/>
    </source>
</evidence>
<feature type="transmembrane region" description="Helical" evidence="6">
    <location>
        <begin position="259"/>
        <end position="282"/>
    </location>
</feature>
<dbReference type="PANTHER" id="PTHR30250">
    <property type="entry name" value="PST FAMILY PREDICTED COLANIC ACID TRANSPORTER"/>
    <property type="match status" value="1"/>
</dbReference>